<evidence type="ECO:0000256" key="1">
    <source>
        <dbReference type="SAM" id="Phobius"/>
    </source>
</evidence>
<dbReference type="EMBL" id="BMAV01026306">
    <property type="protein sequence ID" value="GFS49122.1"/>
    <property type="molecule type" value="Genomic_DNA"/>
</dbReference>
<comment type="caution">
    <text evidence="2">The sequence shown here is derived from an EMBL/GenBank/DDBJ whole genome shotgun (WGS) entry which is preliminary data.</text>
</comment>
<accession>A0A8X6J9I8</accession>
<reference evidence="2" key="1">
    <citation type="submission" date="2020-08" db="EMBL/GenBank/DDBJ databases">
        <title>Multicomponent nature underlies the extraordinary mechanical properties of spider dragline silk.</title>
        <authorList>
            <person name="Kono N."/>
            <person name="Nakamura H."/>
            <person name="Mori M."/>
            <person name="Yoshida Y."/>
            <person name="Ohtoshi R."/>
            <person name="Malay A.D."/>
            <person name="Moran D.A.P."/>
            <person name="Tomita M."/>
            <person name="Numata K."/>
            <person name="Arakawa K."/>
        </authorList>
    </citation>
    <scope>NUCLEOTIDE SEQUENCE</scope>
</reference>
<keyword evidence="1" id="KW-0812">Transmembrane</keyword>
<feature type="transmembrane region" description="Helical" evidence="1">
    <location>
        <begin position="71"/>
        <end position="88"/>
    </location>
</feature>
<dbReference type="AlphaFoldDB" id="A0A8X6J9I8"/>
<keyword evidence="1" id="KW-0472">Membrane</keyword>
<keyword evidence="1" id="KW-1133">Transmembrane helix</keyword>
<name>A0A8X6J9I8_9ARAC</name>
<organism evidence="2 3">
    <name type="scientific">Trichonephila inaurata madagascariensis</name>
    <dbReference type="NCBI Taxonomy" id="2747483"/>
    <lineage>
        <taxon>Eukaryota</taxon>
        <taxon>Metazoa</taxon>
        <taxon>Ecdysozoa</taxon>
        <taxon>Arthropoda</taxon>
        <taxon>Chelicerata</taxon>
        <taxon>Arachnida</taxon>
        <taxon>Araneae</taxon>
        <taxon>Araneomorphae</taxon>
        <taxon>Entelegynae</taxon>
        <taxon>Araneoidea</taxon>
        <taxon>Nephilidae</taxon>
        <taxon>Trichonephila</taxon>
        <taxon>Trichonephila inaurata</taxon>
    </lineage>
</organism>
<proteinExistence type="predicted"/>
<sequence>MTAAKTRHSPRHTRTFVPCTSERDACARLKVTPGKAMTLQQQSPQSSFLDRNSFGWHKPFARSIEYQTQPAFAVLCPLVLHILLAHYMEFENYDILSLVSE</sequence>
<dbReference type="OrthoDB" id="10270715at2759"/>
<keyword evidence="3" id="KW-1185">Reference proteome</keyword>
<evidence type="ECO:0000313" key="3">
    <source>
        <dbReference type="Proteomes" id="UP000886998"/>
    </source>
</evidence>
<protein>
    <submittedName>
        <fullName evidence="2">Uncharacterized protein</fullName>
    </submittedName>
</protein>
<evidence type="ECO:0000313" key="2">
    <source>
        <dbReference type="EMBL" id="GFS49122.1"/>
    </source>
</evidence>
<gene>
    <name evidence="2" type="ORF">TNIN_375591</name>
</gene>
<dbReference type="Proteomes" id="UP000886998">
    <property type="component" value="Unassembled WGS sequence"/>
</dbReference>